<dbReference type="InterPro" id="IPR036866">
    <property type="entry name" value="RibonucZ/Hydroxyglut_hydro"/>
</dbReference>
<evidence type="ECO:0000256" key="1">
    <source>
        <dbReference type="ARBA" id="ARBA00001947"/>
    </source>
</evidence>
<gene>
    <name evidence="6" type="ORF">HPS54_09790</name>
</gene>
<feature type="domain" description="Metallo-beta-lactamase" evidence="5">
    <location>
        <begin position="13"/>
        <end position="197"/>
    </location>
</feature>
<comment type="caution">
    <text evidence="6">The sequence shown here is derived from an EMBL/GenBank/DDBJ whole genome shotgun (WGS) entry which is preliminary data.</text>
</comment>
<name>A0ABX2B499_9BACT</name>
<dbReference type="SMART" id="SM00849">
    <property type="entry name" value="Lactamase_B"/>
    <property type="match status" value="1"/>
</dbReference>
<keyword evidence="4" id="KW-0862">Zinc</keyword>
<comment type="cofactor">
    <cofactor evidence="1">
        <name>Zn(2+)</name>
        <dbReference type="ChEBI" id="CHEBI:29105"/>
    </cofactor>
</comment>
<keyword evidence="3" id="KW-0378">Hydrolase</keyword>
<proteinExistence type="predicted"/>
<dbReference type="EMBL" id="JABKKJ010000018">
    <property type="protein sequence ID" value="NPE25802.1"/>
    <property type="molecule type" value="Genomic_DNA"/>
</dbReference>
<protein>
    <submittedName>
        <fullName evidence="6">MBL fold metallo-hydrolase</fullName>
    </submittedName>
</protein>
<accession>A0ABX2B499</accession>
<dbReference type="PANTHER" id="PTHR46233:SF3">
    <property type="entry name" value="HYDROXYACYLGLUTATHIONE HYDROLASE GLOC"/>
    <property type="match status" value="1"/>
</dbReference>
<reference evidence="6 7" key="1">
    <citation type="submission" date="2020-05" db="EMBL/GenBank/DDBJ databases">
        <title>Distinct polysaccharide utilization as determinants for interspecies competition between intestinal Prevotella spp.</title>
        <authorList>
            <person name="Galvez E.J.C."/>
            <person name="Iljazovic A."/>
            <person name="Strowig T."/>
        </authorList>
    </citation>
    <scope>NUCLEOTIDE SEQUENCE [LARGE SCALE GENOMIC DNA]</scope>
    <source>
        <strain evidence="6 7">PCHR</strain>
    </source>
</reference>
<evidence type="ECO:0000259" key="5">
    <source>
        <dbReference type="SMART" id="SM00849"/>
    </source>
</evidence>
<keyword evidence="7" id="KW-1185">Reference proteome</keyword>
<dbReference type="PANTHER" id="PTHR46233">
    <property type="entry name" value="HYDROXYACYLGLUTATHIONE HYDROLASE GLOC"/>
    <property type="match status" value="1"/>
</dbReference>
<organism evidence="6 7">
    <name type="scientific">Xylanibacter caecicola</name>
    <dbReference type="NCBI Taxonomy" id="2736294"/>
    <lineage>
        <taxon>Bacteria</taxon>
        <taxon>Pseudomonadati</taxon>
        <taxon>Bacteroidota</taxon>
        <taxon>Bacteroidia</taxon>
        <taxon>Bacteroidales</taxon>
        <taxon>Prevotellaceae</taxon>
        <taxon>Xylanibacter</taxon>
    </lineage>
</organism>
<dbReference type="CDD" id="cd06262">
    <property type="entry name" value="metallo-hydrolase-like_MBL-fold"/>
    <property type="match status" value="1"/>
</dbReference>
<dbReference type="SUPFAM" id="SSF56281">
    <property type="entry name" value="Metallo-hydrolase/oxidoreductase"/>
    <property type="match status" value="1"/>
</dbReference>
<dbReference type="Proteomes" id="UP000820977">
    <property type="component" value="Unassembled WGS sequence"/>
</dbReference>
<dbReference type="Gene3D" id="3.60.15.10">
    <property type="entry name" value="Ribonuclease Z/Hydroxyacylglutathione hydrolase-like"/>
    <property type="match status" value="1"/>
</dbReference>
<evidence type="ECO:0000313" key="6">
    <source>
        <dbReference type="EMBL" id="NPE25802.1"/>
    </source>
</evidence>
<evidence type="ECO:0000256" key="3">
    <source>
        <dbReference type="ARBA" id="ARBA00022801"/>
    </source>
</evidence>
<dbReference type="InterPro" id="IPR051453">
    <property type="entry name" value="MBL_Glyoxalase_II"/>
</dbReference>
<evidence type="ECO:0000313" key="7">
    <source>
        <dbReference type="Proteomes" id="UP000820977"/>
    </source>
</evidence>
<sequence length="213" mass="23892">MLNIKKFVCNMFQENCYVVSDETNECVIIDCGARSETERNGIADYIRDNGLKPRHLLCTHAHIDHNFGNDFIFTTYGLRPTLHKADVCLYERLSEQAVYFTGSGYESSVKQPGTLLEDGDTVAFGCHEFKIISTPGHSPGSVFLYCSDEKTAFSGDTLFRMSMGRTDLEGGDYDRIIDSLTRITSALPEDTVVYPGHGPKTSIRDEKLMNPFF</sequence>
<evidence type="ECO:0000256" key="2">
    <source>
        <dbReference type="ARBA" id="ARBA00022723"/>
    </source>
</evidence>
<keyword evidence="2" id="KW-0479">Metal-binding</keyword>
<dbReference type="Pfam" id="PF00753">
    <property type="entry name" value="Lactamase_B"/>
    <property type="match status" value="1"/>
</dbReference>
<dbReference type="RefSeq" id="WP_172345269.1">
    <property type="nucleotide sequence ID" value="NZ_CASYYZ010000038.1"/>
</dbReference>
<dbReference type="InterPro" id="IPR001279">
    <property type="entry name" value="Metallo-B-lactamas"/>
</dbReference>
<evidence type="ECO:0000256" key="4">
    <source>
        <dbReference type="ARBA" id="ARBA00022833"/>
    </source>
</evidence>